<evidence type="ECO:0000313" key="7">
    <source>
        <dbReference type="Proteomes" id="UP000579153"/>
    </source>
</evidence>
<keyword evidence="3" id="KW-0804">Transcription</keyword>
<accession>A0A7W9LF87</accession>
<gene>
    <name evidence="6" type="ORF">HD596_008360</name>
</gene>
<protein>
    <submittedName>
        <fullName evidence="6">AcrR family transcriptional regulator</fullName>
    </submittedName>
</protein>
<dbReference type="Proteomes" id="UP000579153">
    <property type="component" value="Unassembled WGS sequence"/>
</dbReference>
<dbReference type="GO" id="GO:0000976">
    <property type="term" value="F:transcription cis-regulatory region binding"/>
    <property type="evidence" value="ECO:0007669"/>
    <property type="project" value="TreeGrafter"/>
</dbReference>
<dbReference type="RefSeq" id="WP_185074870.1">
    <property type="nucleotide sequence ID" value="NZ_JACHMB010000001.1"/>
</dbReference>
<dbReference type="PRINTS" id="PR00455">
    <property type="entry name" value="HTHTETR"/>
</dbReference>
<evidence type="ECO:0000259" key="5">
    <source>
        <dbReference type="PROSITE" id="PS50977"/>
    </source>
</evidence>
<feature type="DNA-binding region" description="H-T-H motif" evidence="4">
    <location>
        <begin position="31"/>
        <end position="50"/>
    </location>
</feature>
<keyword evidence="7" id="KW-1185">Reference proteome</keyword>
<proteinExistence type="predicted"/>
<evidence type="ECO:0000256" key="1">
    <source>
        <dbReference type="ARBA" id="ARBA00023015"/>
    </source>
</evidence>
<dbReference type="InterPro" id="IPR050109">
    <property type="entry name" value="HTH-type_TetR-like_transc_reg"/>
</dbReference>
<name>A0A7W9LF87_9ACTN</name>
<dbReference type="AlphaFoldDB" id="A0A7W9LF87"/>
<dbReference type="EMBL" id="JACHMB010000001">
    <property type="protein sequence ID" value="MBB5781604.1"/>
    <property type="molecule type" value="Genomic_DNA"/>
</dbReference>
<evidence type="ECO:0000256" key="4">
    <source>
        <dbReference type="PROSITE-ProRule" id="PRU00335"/>
    </source>
</evidence>
<dbReference type="Gene3D" id="1.10.357.10">
    <property type="entry name" value="Tetracycline Repressor, domain 2"/>
    <property type="match status" value="1"/>
</dbReference>
<dbReference type="GO" id="GO:0003700">
    <property type="term" value="F:DNA-binding transcription factor activity"/>
    <property type="evidence" value="ECO:0007669"/>
    <property type="project" value="TreeGrafter"/>
</dbReference>
<keyword evidence="1" id="KW-0805">Transcription regulation</keyword>
<organism evidence="6 7">
    <name type="scientific">Nonomuraea jabiensis</name>
    <dbReference type="NCBI Taxonomy" id="882448"/>
    <lineage>
        <taxon>Bacteria</taxon>
        <taxon>Bacillati</taxon>
        <taxon>Actinomycetota</taxon>
        <taxon>Actinomycetes</taxon>
        <taxon>Streptosporangiales</taxon>
        <taxon>Streptosporangiaceae</taxon>
        <taxon>Nonomuraea</taxon>
    </lineage>
</organism>
<dbReference type="PANTHER" id="PTHR30055:SF234">
    <property type="entry name" value="HTH-TYPE TRANSCRIPTIONAL REGULATOR BETI"/>
    <property type="match status" value="1"/>
</dbReference>
<dbReference type="SUPFAM" id="SSF46689">
    <property type="entry name" value="Homeodomain-like"/>
    <property type="match status" value="1"/>
</dbReference>
<comment type="caution">
    <text evidence="6">The sequence shown here is derived from an EMBL/GenBank/DDBJ whole genome shotgun (WGS) entry which is preliminary data.</text>
</comment>
<dbReference type="InterPro" id="IPR001647">
    <property type="entry name" value="HTH_TetR"/>
</dbReference>
<evidence type="ECO:0000256" key="2">
    <source>
        <dbReference type="ARBA" id="ARBA00023125"/>
    </source>
</evidence>
<reference evidence="6 7" key="1">
    <citation type="submission" date="2020-08" db="EMBL/GenBank/DDBJ databases">
        <title>Sequencing the genomes of 1000 actinobacteria strains.</title>
        <authorList>
            <person name="Klenk H.-P."/>
        </authorList>
    </citation>
    <scope>NUCLEOTIDE SEQUENCE [LARGE SCALE GENOMIC DNA]</scope>
    <source>
        <strain evidence="6 7">DSM 45507</strain>
    </source>
</reference>
<feature type="domain" description="HTH tetR-type" evidence="5">
    <location>
        <begin position="8"/>
        <end position="68"/>
    </location>
</feature>
<dbReference type="InterPro" id="IPR009057">
    <property type="entry name" value="Homeodomain-like_sf"/>
</dbReference>
<keyword evidence="2 4" id="KW-0238">DNA-binding</keyword>
<evidence type="ECO:0000256" key="3">
    <source>
        <dbReference type="ARBA" id="ARBA00023163"/>
    </source>
</evidence>
<dbReference type="PANTHER" id="PTHR30055">
    <property type="entry name" value="HTH-TYPE TRANSCRIPTIONAL REGULATOR RUTR"/>
    <property type="match status" value="1"/>
</dbReference>
<dbReference type="Pfam" id="PF00440">
    <property type="entry name" value="TetR_N"/>
    <property type="match status" value="1"/>
</dbReference>
<dbReference type="PROSITE" id="PS50977">
    <property type="entry name" value="HTH_TETR_2"/>
    <property type="match status" value="1"/>
</dbReference>
<sequence>MVRTKPSEQRRSDLLDAAESLVLAHGVDALKIDDVVVGAGVAKGTFYLHFASKDELLAALRDRYVERFVARQRQASEAESGPARVHAWLRAGITEYLSDTRLHDVLFRHNSHASRPGEQPRSNLAIDALRNLLQETATLPDPGATAIVLYHAMHGTADHILHAPDDQRRLLDEVTRICRALLEP</sequence>
<evidence type="ECO:0000313" key="6">
    <source>
        <dbReference type="EMBL" id="MBB5781604.1"/>
    </source>
</evidence>